<feature type="region of interest" description="Disordered" evidence="1">
    <location>
        <begin position="1"/>
        <end position="31"/>
    </location>
</feature>
<evidence type="ECO:0000256" key="1">
    <source>
        <dbReference type="SAM" id="MobiDB-lite"/>
    </source>
</evidence>
<dbReference type="Proteomes" id="UP001266305">
    <property type="component" value="Unassembled WGS sequence"/>
</dbReference>
<feature type="non-terminal residue" evidence="2">
    <location>
        <position position="1"/>
    </location>
</feature>
<organism evidence="2 3">
    <name type="scientific">Saguinus oedipus</name>
    <name type="common">Cotton-top tamarin</name>
    <name type="synonym">Oedipomidas oedipus</name>
    <dbReference type="NCBI Taxonomy" id="9490"/>
    <lineage>
        <taxon>Eukaryota</taxon>
        <taxon>Metazoa</taxon>
        <taxon>Chordata</taxon>
        <taxon>Craniata</taxon>
        <taxon>Vertebrata</taxon>
        <taxon>Euteleostomi</taxon>
        <taxon>Mammalia</taxon>
        <taxon>Eutheria</taxon>
        <taxon>Euarchontoglires</taxon>
        <taxon>Primates</taxon>
        <taxon>Haplorrhini</taxon>
        <taxon>Platyrrhini</taxon>
        <taxon>Cebidae</taxon>
        <taxon>Callitrichinae</taxon>
        <taxon>Saguinus</taxon>
    </lineage>
</organism>
<dbReference type="EMBL" id="JASSZA010000008">
    <property type="protein sequence ID" value="KAK2103120.1"/>
    <property type="molecule type" value="Genomic_DNA"/>
</dbReference>
<comment type="caution">
    <text evidence="2">The sequence shown here is derived from an EMBL/GenBank/DDBJ whole genome shotgun (WGS) entry which is preliminary data.</text>
</comment>
<protein>
    <submittedName>
        <fullName evidence="2">Uncharacterized protein</fullName>
    </submittedName>
</protein>
<proteinExistence type="predicted"/>
<feature type="compositionally biased region" description="Pro residues" evidence="1">
    <location>
        <begin position="1"/>
        <end position="12"/>
    </location>
</feature>
<evidence type="ECO:0000313" key="2">
    <source>
        <dbReference type="EMBL" id="KAK2103120.1"/>
    </source>
</evidence>
<gene>
    <name evidence="2" type="ORF">P7K49_016976</name>
</gene>
<sequence length="124" mass="12536">DATPPPPPPPLPRPEEVGVSSLPPGSLTASGSAAAAAAVPLRPGDWAGVSIADRGERAPLGSAFCDLAGRGGRGGQGFLRGECGLGGLDSVAPEPVCRALTQDARREETQKNLLGRCFLDTRPA</sequence>
<name>A0ABQ9V1X3_SAGOE</name>
<reference evidence="2 3" key="1">
    <citation type="submission" date="2023-05" db="EMBL/GenBank/DDBJ databases">
        <title>B98-5 Cell Line De Novo Hybrid Assembly: An Optical Mapping Approach.</title>
        <authorList>
            <person name="Kananen K."/>
            <person name="Auerbach J.A."/>
            <person name="Kautto E."/>
            <person name="Blachly J.S."/>
        </authorList>
    </citation>
    <scope>NUCLEOTIDE SEQUENCE [LARGE SCALE GENOMIC DNA]</scope>
    <source>
        <strain evidence="2">B95-8</strain>
        <tissue evidence="2">Cell line</tissue>
    </source>
</reference>
<accession>A0ABQ9V1X3</accession>
<evidence type="ECO:0000313" key="3">
    <source>
        <dbReference type="Proteomes" id="UP001266305"/>
    </source>
</evidence>
<keyword evidence="3" id="KW-1185">Reference proteome</keyword>